<accession>A0ABV3G4T2</accession>
<organism evidence="1 2">
    <name type="scientific">Nocardia aurea</name>
    <dbReference type="NCBI Taxonomy" id="2144174"/>
    <lineage>
        <taxon>Bacteria</taxon>
        <taxon>Bacillati</taxon>
        <taxon>Actinomycetota</taxon>
        <taxon>Actinomycetes</taxon>
        <taxon>Mycobacteriales</taxon>
        <taxon>Nocardiaceae</taxon>
        <taxon>Nocardia</taxon>
    </lineage>
</organism>
<sequence>MSTTSWCARGGCPAGRFDRVTRREELVERLPDVRFAIVLFTRRG</sequence>
<reference evidence="1 2" key="1">
    <citation type="submission" date="2024-06" db="EMBL/GenBank/DDBJ databases">
        <title>The Natural Products Discovery Center: Release of the First 8490 Sequenced Strains for Exploring Actinobacteria Biosynthetic Diversity.</title>
        <authorList>
            <person name="Kalkreuter E."/>
            <person name="Kautsar S.A."/>
            <person name="Yang D."/>
            <person name="Bader C.D."/>
            <person name="Teijaro C.N."/>
            <person name="Fluegel L."/>
            <person name="Davis C.M."/>
            <person name="Simpson J.R."/>
            <person name="Lauterbach L."/>
            <person name="Steele A.D."/>
            <person name="Gui C."/>
            <person name="Meng S."/>
            <person name="Li G."/>
            <person name="Viehrig K."/>
            <person name="Ye F."/>
            <person name="Su P."/>
            <person name="Kiefer A.F."/>
            <person name="Nichols A."/>
            <person name="Cepeda A.J."/>
            <person name="Yan W."/>
            <person name="Fan B."/>
            <person name="Jiang Y."/>
            <person name="Adhikari A."/>
            <person name="Zheng C.-J."/>
            <person name="Schuster L."/>
            <person name="Cowan T.M."/>
            <person name="Smanski M.J."/>
            <person name="Chevrette M.G."/>
            <person name="De Carvalho L.P.S."/>
            <person name="Shen B."/>
        </authorList>
    </citation>
    <scope>NUCLEOTIDE SEQUENCE [LARGE SCALE GENOMIC DNA]</scope>
    <source>
        <strain evidence="1 2">NPDC050403</strain>
    </source>
</reference>
<evidence type="ECO:0000313" key="1">
    <source>
        <dbReference type="EMBL" id="MEV0712635.1"/>
    </source>
</evidence>
<comment type="caution">
    <text evidence="1">The sequence shown here is derived from an EMBL/GenBank/DDBJ whole genome shotgun (WGS) entry which is preliminary data.</text>
</comment>
<proteinExistence type="predicted"/>
<evidence type="ECO:0000313" key="2">
    <source>
        <dbReference type="Proteomes" id="UP001551695"/>
    </source>
</evidence>
<dbReference type="EMBL" id="JBFAKC010000023">
    <property type="protein sequence ID" value="MEV0712635.1"/>
    <property type="molecule type" value="Genomic_DNA"/>
</dbReference>
<dbReference type="Proteomes" id="UP001551695">
    <property type="component" value="Unassembled WGS sequence"/>
</dbReference>
<keyword evidence="2" id="KW-1185">Reference proteome</keyword>
<protein>
    <submittedName>
        <fullName evidence="1">Uncharacterized protein</fullName>
    </submittedName>
</protein>
<gene>
    <name evidence="1" type="ORF">AB0I48_34290</name>
</gene>
<name>A0ABV3G4T2_9NOCA</name>
<dbReference type="RefSeq" id="WP_357789796.1">
    <property type="nucleotide sequence ID" value="NZ_JBFAKC010000023.1"/>
</dbReference>